<dbReference type="OrthoDB" id="1742673at2759"/>
<feature type="domain" description="UBA" evidence="2">
    <location>
        <begin position="73"/>
        <end position="120"/>
    </location>
</feature>
<keyword evidence="4" id="KW-1185">Reference proteome</keyword>
<comment type="caution">
    <text evidence="3">The sequence shown here is derived from an EMBL/GenBank/DDBJ whole genome shotgun (WGS) entry which is preliminary data.</text>
</comment>
<dbReference type="Gene3D" id="1.10.8.10">
    <property type="entry name" value="DNA helicase RuvA subunit, C-terminal domain"/>
    <property type="match status" value="1"/>
</dbReference>
<dbReference type="Proteomes" id="UP000654075">
    <property type="component" value="Unassembled WGS sequence"/>
</dbReference>
<dbReference type="Pfam" id="PF00627">
    <property type="entry name" value="UBA"/>
    <property type="match status" value="1"/>
</dbReference>
<dbReference type="SMART" id="SM00165">
    <property type="entry name" value="UBA"/>
    <property type="match status" value="1"/>
</dbReference>
<evidence type="ECO:0000256" key="1">
    <source>
        <dbReference type="SAM" id="MobiDB-lite"/>
    </source>
</evidence>
<evidence type="ECO:0000313" key="4">
    <source>
        <dbReference type="Proteomes" id="UP000654075"/>
    </source>
</evidence>
<sequence>MGEDSWASSTISGYQQAGAWPAEELAQARTSMQSEDSFDMDVVQQMQPQEFGQQPAQQRQQVSPQMISPPSGTQEESPPSNIYQPQVEQLMSLGFPEQDARRALIATGGDLEAAADRLLF</sequence>
<feature type="compositionally biased region" description="Polar residues" evidence="1">
    <location>
        <begin position="66"/>
        <end position="85"/>
    </location>
</feature>
<gene>
    <name evidence="3" type="ORF">PGLA1383_LOCUS49793</name>
</gene>
<protein>
    <recommendedName>
        <fullName evidence="2">UBA domain-containing protein</fullName>
    </recommendedName>
</protein>
<dbReference type="PROSITE" id="PS50030">
    <property type="entry name" value="UBA"/>
    <property type="match status" value="1"/>
</dbReference>
<dbReference type="SUPFAM" id="SSF46934">
    <property type="entry name" value="UBA-like"/>
    <property type="match status" value="1"/>
</dbReference>
<evidence type="ECO:0000259" key="2">
    <source>
        <dbReference type="PROSITE" id="PS50030"/>
    </source>
</evidence>
<dbReference type="InterPro" id="IPR015940">
    <property type="entry name" value="UBA"/>
</dbReference>
<evidence type="ECO:0000313" key="3">
    <source>
        <dbReference type="EMBL" id="CAE8634120.1"/>
    </source>
</evidence>
<dbReference type="InterPro" id="IPR009060">
    <property type="entry name" value="UBA-like_sf"/>
</dbReference>
<proteinExistence type="predicted"/>
<organism evidence="3 4">
    <name type="scientific">Polarella glacialis</name>
    <name type="common">Dinoflagellate</name>
    <dbReference type="NCBI Taxonomy" id="89957"/>
    <lineage>
        <taxon>Eukaryota</taxon>
        <taxon>Sar</taxon>
        <taxon>Alveolata</taxon>
        <taxon>Dinophyceae</taxon>
        <taxon>Suessiales</taxon>
        <taxon>Suessiaceae</taxon>
        <taxon>Polarella</taxon>
    </lineage>
</organism>
<accession>A0A813H7V0</accession>
<reference evidence="3" key="1">
    <citation type="submission" date="2021-02" db="EMBL/GenBank/DDBJ databases">
        <authorList>
            <person name="Dougan E. K."/>
            <person name="Rhodes N."/>
            <person name="Thang M."/>
            <person name="Chan C."/>
        </authorList>
    </citation>
    <scope>NUCLEOTIDE SEQUENCE</scope>
</reference>
<dbReference type="CDD" id="cd14270">
    <property type="entry name" value="UBA"/>
    <property type="match status" value="1"/>
</dbReference>
<dbReference type="AlphaFoldDB" id="A0A813H7V0"/>
<feature type="region of interest" description="Disordered" evidence="1">
    <location>
        <begin position="26"/>
        <end position="85"/>
    </location>
</feature>
<feature type="compositionally biased region" description="Low complexity" evidence="1">
    <location>
        <begin position="42"/>
        <end position="65"/>
    </location>
</feature>
<name>A0A813H7V0_POLGL</name>
<dbReference type="EMBL" id="CAJNNV010030912">
    <property type="protein sequence ID" value="CAE8634120.1"/>
    <property type="molecule type" value="Genomic_DNA"/>
</dbReference>